<dbReference type="Gene3D" id="3.40.50.11440">
    <property type="match status" value="1"/>
</dbReference>
<evidence type="ECO:0000313" key="4">
    <source>
        <dbReference type="Proteomes" id="UP000242645"/>
    </source>
</evidence>
<evidence type="ECO:0000259" key="1">
    <source>
        <dbReference type="Pfam" id="PF09861"/>
    </source>
</evidence>
<dbReference type="Proteomes" id="UP000242645">
    <property type="component" value="Chromosome"/>
</dbReference>
<dbReference type="PANTHER" id="PTHR33171:SF17">
    <property type="entry name" value="LARA-LIKE N-TERMINAL DOMAIN-CONTAINING PROTEIN"/>
    <property type="match status" value="1"/>
</dbReference>
<evidence type="ECO:0000259" key="2">
    <source>
        <dbReference type="Pfam" id="PF21113"/>
    </source>
</evidence>
<dbReference type="EMBL" id="AP017368">
    <property type="protein sequence ID" value="BAV91560.1"/>
    <property type="molecule type" value="Genomic_DNA"/>
</dbReference>
<dbReference type="AlphaFoldDB" id="A0A1J1E2A1"/>
<feature type="domain" description="LarA-like N-terminal" evidence="1">
    <location>
        <begin position="7"/>
        <end position="204"/>
    </location>
</feature>
<organism evidence="3 4">
    <name type="scientific">Candidatus Desulfovibrio trichonymphae</name>
    <dbReference type="NCBI Taxonomy" id="1725232"/>
    <lineage>
        <taxon>Bacteria</taxon>
        <taxon>Pseudomonadati</taxon>
        <taxon>Thermodesulfobacteriota</taxon>
        <taxon>Desulfovibrionia</taxon>
        <taxon>Desulfovibrionales</taxon>
        <taxon>Desulfovibrionaceae</taxon>
        <taxon>Desulfovibrio</taxon>
    </lineage>
</organism>
<gene>
    <name evidence="3" type="ORF">RSDT_0048</name>
</gene>
<dbReference type="PANTHER" id="PTHR33171">
    <property type="entry name" value="LAR_N DOMAIN-CONTAINING PROTEIN"/>
    <property type="match status" value="1"/>
</dbReference>
<dbReference type="Gene3D" id="3.90.226.30">
    <property type="match status" value="1"/>
</dbReference>
<reference evidence="3 4" key="1">
    <citation type="journal article" date="2017" name="ISME J.">
        <title>Genome of 'Ca. Desulfovibrio trichonymphae', an H2-oxidizing bacterium in a tripartite symbiotic system within a protist cell in the termite gut.</title>
        <authorList>
            <person name="Kuwahara H."/>
            <person name="Yuki M."/>
            <person name="Izawa K."/>
            <person name="Ohkuma M."/>
            <person name="Hongoh Y."/>
        </authorList>
    </citation>
    <scope>NUCLEOTIDE SEQUENCE [LARGE SCALE GENOMIC DNA]</scope>
    <source>
        <strain evidence="3 4">Rs-N31</strain>
    </source>
</reference>
<feature type="domain" description="Lactate racemase C-terminal" evidence="2">
    <location>
        <begin position="275"/>
        <end position="412"/>
    </location>
</feature>
<evidence type="ECO:0000313" key="3">
    <source>
        <dbReference type="EMBL" id="BAV91560.1"/>
    </source>
</evidence>
<keyword evidence="4" id="KW-1185">Reference proteome</keyword>
<dbReference type="InterPro" id="IPR018657">
    <property type="entry name" value="LarA-like_N"/>
</dbReference>
<name>A0A1J1E2A1_9BACT</name>
<protein>
    <submittedName>
        <fullName evidence="3">Uncharacterized protein</fullName>
    </submittedName>
</protein>
<accession>A0A1J1E2A1</accession>
<dbReference type="GO" id="GO:0050043">
    <property type="term" value="F:lactate racemase activity"/>
    <property type="evidence" value="ECO:0007669"/>
    <property type="project" value="InterPro"/>
</dbReference>
<dbReference type="InterPro" id="IPR047926">
    <property type="entry name" value="Ni_dep_LarA"/>
</dbReference>
<dbReference type="KEGG" id="dtr:RSDT_0048"/>
<dbReference type="Pfam" id="PF21113">
    <property type="entry name" value="LarA_C"/>
    <property type="match status" value="1"/>
</dbReference>
<sequence>MQYELAYGTSRLSFTLPDNIKPAIIKPCSKKGLADPLGETRRVLRKPVGTRALLDMLRAKKPQTVIVVVNDITRPTPYDVLFPPLLEIFAEASIKDEQVTLLIATGIHAPHTDAQNLEVYGEEITRRFKIINHNAFDEANLVKLSVFKSGYEFIVNRMAVEADFLITLGVVMPHYFAGYSGGRKSILPGLAAKGTVEKNHARMVEIMDALPPIDKNPVSNEMIEAAQQVGVDFILNVVTNEAKEVVFVAAGEVHAAWRKAVDVSASMYEAPFDRQVDIAVTCAGGRPRDINVYQAQKALDHADRITRSDGAIILAAECPDGFGEDVFEEWIRRRWEPAKVMRAIKADFVLGGHKAYGFAKVANEKEVYLVSSLTADESSFIWTKKIANVQAAVDAVIAKYGTDASWAYLPDGSLALPVDGEANKKEDIIGPNPFVSV</sequence>
<dbReference type="NCBIfam" id="NF033504">
    <property type="entry name" value="Ni_dep_LarA"/>
    <property type="match status" value="1"/>
</dbReference>
<dbReference type="InterPro" id="IPR048520">
    <property type="entry name" value="LarA_C"/>
</dbReference>
<dbReference type="Pfam" id="PF09861">
    <property type="entry name" value="Lar_N"/>
    <property type="match status" value="1"/>
</dbReference>
<dbReference type="InterPro" id="IPR043166">
    <property type="entry name" value="LarA-like_C"/>
</dbReference>
<dbReference type="RefSeq" id="WP_096399108.1">
    <property type="nucleotide sequence ID" value="NZ_AP017368.1"/>
</dbReference>
<dbReference type="OrthoDB" id="9770545at2"/>
<dbReference type="InterPro" id="IPR048068">
    <property type="entry name" value="LarA-like"/>
</dbReference>
<proteinExistence type="predicted"/>